<protein>
    <submittedName>
        <fullName evidence="3">Uncharacterized protein</fullName>
    </submittedName>
</protein>
<keyword evidence="2" id="KW-1133">Transmembrane helix</keyword>
<dbReference type="HOGENOM" id="CLU_185076_0_0_12"/>
<dbReference type="AlphaFoldDB" id="V5WG18"/>
<keyword evidence="1" id="KW-0175">Coiled coil</keyword>
<evidence type="ECO:0000313" key="4">
    <source>
        <dbReference type="Proteomes" id="UP000018680"/>
    </source>
</evidence>
<organism evidence="3 4">
    <name type="scientific">Salinispira pacifica</name>
    <dbReference type="NCBI Taxonomy" id="1307761"/>
    <lineage>
        <taxon>Bacteria</taxon>
        <taxon>Pseudomonadati</taxon>
        <taxon>Spirochaetota</taxon>
        <taxon>Spirochaetia</taxon>
        <taxon>Spirochaetales</taxon>
        <taxon>Spirochaetaceae</taxon>
        <taxon>Salinispira</taxon>
    </lineage>
</organism>
<evidence type="ECO:0000256" key="1">
    <source>
        <dbReference type="SAM" id="Coils"/>
    </source>
</evidence>
<dbReference type="STRING" id="1307761.L21SP2_0679"/>
<accession>V5WG18</accession>
<dbReference type="KEGG" id="slr:L21SP2_0679"/>
<proteinExistence type="predicted"/>
<dbReference type="Proteomes" id="UP000018680">
    <property type="component" value="Chromosome"/>
</dbReference>
<sequence length="86" mass="9722">MKREHIIGFIAGVGAAALGIYLYQNNQDKVHDFLEKQGINLPRLGGSKDSRSMTLEQLVLEKEHLEDIIAEKELELKESKKTTSKK</sequence>
<evidence type="ECO:0000256" key="2">
    <source>
        <dbReference type="SAM" id="Phobius"/>
    </source>
</evidence>
<feature type="coiled-coil region" evidence="1">
    <location>
        <begin position="55"/>
        <end position="82"/>
    </location>
</feature>
<dbReference type="EMBL" id="CP006939">
    <property type="protein sequence ID" value="AHC14106.1"/>
    <property type="molecule type" value="Genomic_DNA"/>
</dbReference>
<keyword evidence="4" id="KW-1185">Reference proteome</keyword>
<reference evidence="3 4" key="1">
    <citation type="journal article" date="2015" name="Stand. Genomic Sci.">
        <title>Complete genome sequence and description of Salinispira pacifica gen. nov., sp. nov., a novel spirochaete isolated form a hypersaline microbial mat.</title>
        <authorList>
            <person name="Ben Hania W."/>
            <person name="Joseph M."/>
            <person name="Schumann P."/>
            <person name="Bunk B."/>
            <person name="Fiebig A."/>
            <person name="Sproer C."/>
            <person name="Klenk H.P."/>
            <person name="Fardeau M.L."/>
            <person name="Spring S."/>
        </authorList>
    </citation>
    <scope>NUCLEOTIDE SEQUENCE [LARGE SCALE GENOMIC DNA]</scope>
    <source>
        <strain evidence="3 4">L21-RPul-D2</strain>
    </source>
</reference>
<name>V5WG18_9SPIO</name>
<gene>
    <name evidence="3" type="ORF">L21SP2_0679</name>
</gene>
<dbReference type="RefSeq" id="WP_024267037.1">
    <property type="nucleotide sequence ID" value="NC_023035.1"/>
</dbReference>
<feature type="transmembrane region" description="Helical" evidence="2">
    <location>
        <begin position="6"/>
        <end position="23"/>
    </location>
</feature>
<keyword evidence="2" id="KW-0812">Transmembrane</keyword>
<dbReference type="eggNOG" id="ENOG5032ZVE">
    <property type="taxonomic scope" value="Bacteria"/>
</dbReference>
<keyword evidence="2" id="KW-0472">Membrane</keyword>
<evidence type="ECO:0000313" key="3">
    <source>
        <dbReference type="EMBL" id="AHC14106.1"/>
    </source>
</evidence>